<evidence type="ECO:0000313" key="3">
    <source>
        <dbReference type="RefSeq" id="XP_034057959.1"/>
    </source>
</evidence>
<gene>
    <name evidence="3" type="primary">zgc:136439</name>
</gene>
<reference evidence="3" key="1">
    <citation type="submission" date="2025-08" db="UniProtKB">
        <authorList>
            <consortium name="RefSeq"/>
        </authorList>
    </citation>
    <scope>IDENTIFICATION</scope>
</reference>
<sequence>MKAVILAAGYGTRLQKDVAADSSGRFAHLAGTAKPLLPVGRGALLSLWVRALTAARCVDCIHVVTNAVYHAAFEEWASHFTNVKILSDQTTSNEGRLGAVACLQLAVKHFNIEDHVLVIGGDTLFKEDFSLKKVKERFNELQAESEDSCLLLSYQCQEEETSKYGILEVDSDLHVLCMKEKPLSAETQSRRACPCFYMFSKKSLPLLENFLEEKKEAPIEEKDAPGNFVSWLIPRHLVCGFFNKRDCFVSYRKPVYIHEISGRFDVGNLPSYIECDLYFRETLQDVESYMV</sequence>
<dbReference type="PANTHER" id="PTHR42883">
    <property type="entry name" value="GLUCOSE-1-PHOSPHATE THYMIDYLTRANSFERASE"/>
    <property type="match status" value="1"/>
</dbReference>
<feature type="domain" description="Nucleotidyl transferase" evidence="1">
    <location>
        <begin position="2"/>
        <end position="274"/>
    </location>
</feature>
<proteinExistence type="predicted"/>
<dbReference type="RefSeq" id="XP_034057959.1">
    <property type="nucleotide sequence ID" value="XM_034202068.1"/>
</dbReference>
<dbReference type="InterPro" id="IPR005835">
    <property type="entry name" value="NTP_transferase_dom"/>
</dbReference>
<evidence type="ECO:0000313" key="2">
    <source>
        <dbReference type="Proteomes" id="UP000515161"/>
    </source>
</evidence>
<dbReference type="Proteomes" id="UP000515161">
    <property type="component" value="Unplaced"/>
</dbReference>
<organism evidence="2 3">
    <name type="scientific">Gymnodraco acuticeps</name>
    <name type="common">Antarctic dragonfish</name>
    <dbReference type="NCBI Taxonomy" id="8218"/>
    <lineage>
        <taxon>Eukaryota</taxon>
        <taxon>Metazoa</taxon>
        <taxon>Chordata</taxon>
        <taxon>Craniata</taxon>
        <taxon>Vertebrata</taxon>
        <taxon>Euteleostomi</taxon>
        <taxon>Actinopterygii</taxon>
        <taxon>Neopterygii</taxon>
        <taxon>Teleostei</taxon>
        <taxon>Neoteleostei</taxon>
        <taxon>Acanthomorphata</taxon>
        <taxon>Eupercaria</taxon>
        <taxon>Perciformes</taxon>
        <taxon>Notothenioidei</taxon>
        <taxon>Bathydraconidae</taxon>
        <taxon>Gymnodraco</taxon>
    </lineage>
</organism>
<dbReference type="Pfam" id="PF00483">
    <property type="entry name" value="NTP_transferase"/>
    <property type="match status" value="1"/>
</dbReference>
<dbReference type="OrthoDB" id="6339427at2759"/>
<name>A0A6P8T333_GYMAC</name>
<dbReference type="InterPro" id="IPR029044">
    <property type="entry name" value="Nucleotide-diphossugar_trans"/>
</dbReference>
<accession>A0A6P8T333</accession>
<dbReference type="PANTHER" id="PTHR42883:SF2">
    <property type="entry name" value="THYMIDYLYLTRANSFERASE"/>
    <property type="match status" value="1"/>
</dbReference>
<dbReference type="SUPFAM" id="SSF53448">
    <property type="entry name" value="Nucleotide-diphospho-sugar transferases"/>
    <property type="match status" value="1"/>
</dbReference>
<dbReference type="GeneID" id="117536955"/>
<dbReference type="AlphaFoldDB" id="A0A6P8T333"/>
<protein>
    <submittedName>
        <fullName evidence="3">Uncharacterized protein zgc:136439 isoform X1</fullName>
    </submittedName>
</protein>
<evidence type="ECO:0000259" key="1">
    <source>
        <dbReference type="Pfam" id="PF00483"/>
    </source>
</evidence>
<dbReference type="KEGG" id="gacu:117536955"/>
<keyword evidence="2" id="KW-1185">Reference proteome</keyword>
<dbReference type="Gene3D" id="3.90.550.10">
    <property type="entry name" value="Spore Coat Polysaccharide Biosynthesis Protein SpsA, Chain A"/>
    <property type="match status" value="1"/>
</dbReference>
<dbReference type="InParanoid" id="A0A6P8T333"/>